<reference evidence="12" key="4">
    <citation type="submission" date="2025-09" db="UniProtKB">
        <authorList>
            <consortium name="Ensembl"/>
        </authorList>
    </citation>
    <scope>IDENTIFICATION</scope>
</reference>
<keyword evidence="5" id="KW-0472">Membrane</keyword>
<dbReference type="Proteomes" id="UP000007267">
    <property type="component" value="Unassembled WGS sequence"/>
</dbReference>
<dbReference type="SUPFAM" id="SSF48726">
    <property type="entry name" value="Immunoglobulin"/>
    <property type="match status" value="4"/>
</dbReference>
<evidence type="ECO:0000256" key="7">
    <source>
        <dbReference type="ARBA" id="ARBA00023180"/>
    </source>
</evidence>
<dbReference type="GO" id="GO:0042110">
    <property type="term" value="P:T cell activation"/>
    <property type="evidence" value="ECO:0007669"/>
    <property type="project" value="UniProtKB-ARBA"/>
</dbReference>
<dbReference type="SMART" id="SM00408">
    <property type="entry name" value="IGc2"/>
    <property type="match status" value="2"/>
</dbReference>
<comment type="subcellular location">
    <subcellularLocation>
        <location evidence="1">Membrane</location>
    </subcellularLocation>
</comment>
<dbReference type="GeneTree" id="ENSGT01050000244843"/>
<dbReference type="PANTHER" id="PTHR24100">
    <property type="entry name" value="BUTYROPHILIN"/>
    <property type="match status" value="1"/>
</dbReference>
<dbReference type="FunFam" id="2.60.40.10:FF:000142">
    <property type="entry name" value="V-set domain-containing T-cell activation inhibitor 1"/>
    <property type="match status" value="1"/>
</dbReference>
<dbReference type="AlphaFoldDB" id="K7GEJ5"/>
<evidence type="ECO:0000256" key="8">
    <source>
        <dbReference type="ARBA" id="ARBA00023319"/>
    </source>
</evidence>
<evidence type="ECO:0000256" key="2">
    <source>
        <dbReference type="ARBA" id="ARBA00022692"/>
    </source>
</evidence>
<reference evidence="13" key="2">
    <citation type="journal article" date="2013" name="Nat. Genet.">
        <title>The draft genomes of soft-shell turtle and green sea turtle yield insights into the development and evolution of the turtle-specific body plan.</title>
        <authorList>
            <person name="Wang Z."/>
            <person name="Pascual-Anaya J."/>
            <person name="Zadissa A."/>
            <person name="Li W."/>
            <person name="Niimura Y."/>
            <person name="Huang Z."/>
            <person name="Li C."/>
            <person name="White S."/>
            <person name="Xiong Z."/>
            <person name="Fang D."/>
            <person name="Wang B."/>
            <person name="Ming Y."/>
            <person name="Chen Y."/>
            <person name="Zheng Y."/>
            <person name="Kuraku S."/>
            <person name="Pignatelli M."/>
            <person name="Herrero J."/>
            <person name="Beal K."/>
            <person name="Nozawa M."/>
            <person name="Li Q."/>
            <person name="Wang J."/>
            <person name="Zhang H."/>
            <person name="Yu L."/>
            <person name="Shigenobu S."/>
            <person name="Wang J."/>
            <person name="Liu J."/>
            <person name="Flicek P."/>
            <person name="Searle S."/>
            <person name="Wang J."/>
            <person name="Kuratani S."/>
            <person name="Yin Y."/>
            <person name="Aken B."/>
            <person name="Zhang G."/>
            <person name="Irie N."/>
        </authorList>
    </citation>
    <scope>NUCLEOTIDE SEQUENCE [LARGE SCALE GENOMIC DNA]</scope>
    <source>
        <strain evidence="13">Daiwa-1</strain>
    </source>
</reference>
<dbReference type="InterPro" id="IPR003599">
    <property type="entry name" value="Ig_sub"/>
</dbReference>
<evidence type="ECO:0000256" key="5">
    <source>
        <dbReference type="ARBA" id="ARBA00023136"/>
    </source>
</evidence>
<dbReference type="GO" id="GO:0005102">
    <property type="term" value="F:signaling receptor binding"/>
    <property type="evidence" value="ECO:0007669"/>
    <property type="project" value="TreeGrafter"/>
</dbReference>
<reference evidence="12" key="3">
    <citation type="submission" date="2025-08" db="UniProtKB">
        <authorList>
            <consortium name="Ensembl"/>
        </authorList>
    </citation>
    <scope>IDENTIFICATION</scope>
</reference>
<evidence type="ECO:0000256" key="10">
    <source>
        <dbReference type="SAM" id="SignalP"/>
    </source>
</evidence>
<dbReference type="OMA" id="WDEHRSI"/>
<reference evidence="13" key="1">
    <citation type="submission" date="2011-10" db="EMBL/GenBank/DDBJ databases">
        <authorList>
            <consortium name="Soft-shell Turtle Genome Consortium"/>
        </authorList>
    </citation>
    <scope>NUCLEOTIDE SEQUENCE [LARGE SCALE GENOMIC DNA]</scope>
    <source>
        <strain evidence="13">Daiwa-1</strain>
    </source>
</reference>
<dbReference type="Ensembl" id="ENSPSIT00000018792.1">
    <property type="protein sequence ID" value="ENSPSIP00000018706.1"/>
    <property type="gene ID" value="ENSPSIG00000016599.1"/>
</dbReference>
<dbReference type="EMBL" id="AGCU01166800">
    <property type="status" value="NOT_ANNOTATED_CDS"/>
    <property type="molecule type" value="Genomic_DNA"/>
</dbReference>
<dbReference type="GO" id="GO:0001817">
    <property type="term" value="P:regulation of cytokine production"/>
    <property type="evidence" value="ECO:0007669"/>
    <property type="project" value="TreeGrafter"/>
</dbReference>
<dbReference type="GO" id="GO:0050863">
    <property type="term" value="P:regulation of T cell activation"/>
    <property type="evidence" value="ECO:0007669"/>
    <property type="project" value="UniProtKB-ARBA"/>
</dbReference>
<keyword evidence="2" id="KW-0812">Transmembrane</keyword>
<feature type="domain" description="Ig-like" evidence="11">
    <location>
        <begin position="136"/>
        <end position="225"/>
    </location>
</feature>
<feature type="domain" description="Ig-like" evidence="11">
    <location>
        <begin position="30"/>
        <end position="125"/>
    </location>
</feature>
<accession>K7GEJ5</accession>
<proteinExistence type="inferred from homology"/>
<dbReference type="InterPro" id="IPR036179">
    <property type="entry name" value="Ig-like_dom_sf"/>
</dbReference>
<feature type="domain" description="Ig-like" evidence="11">
    <location>
        <begin position="249"/>
        <end position="337"/>
    </location>
</feature>
<dbReference type="PROSITE" id="PS50835">
    <property type="entry name" value="IG_LIKE"/>
    <property type="match status" value="3"/>
</dbReference>
<evidence type="ECO:0000256" key="1">
    <source>
        <dbReference type="ARBA" id="ARBA00004370"/>
    </source>
</evidence>
<dbReference type="PANTHER" id="PTHR24100:SF130">
    <property type="entry name" value="BUTYROPHILIN-LIKE PROTEIN 9"/>
    <property type="match status" value="1"/>
</dbReference>
<dbReference type="InterPro" id="IPR050504">
    <property type="entry name" value="IgSF_BTN/MOG"/>
</dbReference>
<keyword evidence="4" id="KW-1133">Transmembrane helix</keyword>
<sequence>SSTCFVVLLLKLADGFTVTVHADPEVPLIGQGLMLSCHLIGKIPTNFQVHWYKWERNKNMTLYFYNSTSNGSELVRAWDEHRSITPKGWYENGIVKVRLFPVQAEDRGQYVCAVTGDNVYQEAIAEVIIAGFGSTPRLIIEQQQNNSTTLRCTSHGWYPLPEVLWTDSTGQNISTMAETRIQKSVTELYEIDSTLRVADIASDIISCTVINPLLKKHRENVIAISVRVQHRVKSLNVEAEHETITAVIGENIILPCRLITKHVPPSMELQWRKEDDKCPMGYLSPNGSNSREWLRKEYEKKAEVFKGKEFGKGNISLKLNNIQVEDTGKYICSATSNIFHREIIIEVVFGGVGNETSLQVHQQKICGYECKWTGWYPKPRFSWRNHKGESLNSLADTKEMQEENNHFTVASSIAVPCDTPEVTCAIVNTESTDGHLDVIAFPGW</sequence>
<dbReference type="InterPro" id="IPR013783">
    <property type="entry name" value="Ig-like_fold"/>
</dbReference>
<dbReference type="SMART" id="SM00409">
    <property type="entry name" value="IG"/>
    <property type="match status" value="2"/>
</dbReference>
<dbReference type="GO" id="GO:1903037">
    <property type="term" value="P:regulation of leukocyte cell-cell adhesion"/>
    <property type="evidence" value="ECO:0007669"/>
    <property type="project" value="UniProtKB-ARBA"/>
</dbReference>
<dbReference type="Pfam" id="PF22705">
    <property type="entry name" value="C2-set_3"/>
    <property type="match status" value="2"/>
</dbReference>
<keyword evidence="6" id="KW-1015">Disulfide bond</keyword>
<keyword evidence="13" id="KW-1185">Reference proteome</keyword>
<organism evidence="12 13">
    <name type="scientific">Pelodiscus sinensis</name>
    <name type="common">Chinese softshell turtle</name>
    <name type="synonym">Trionyx sinensis</name>
    <dbReference type="NCBI Taxonomy" id="13735"/>
    <lineage>
        <taxon>Eukaryota</taxon>
        <taxon>Metazoa</taxon>
        <taxon>Chordata</taxon>
        <taxon>Craniata</taxon>
        <taxon>Vertebrata</taxon>
        <taxon>Euteleostomi</taxon>
        <taxon>Archelosauria</taxon>
        <taxon>Testudinata</taxon>
        <taxon>Testudines</taxon>
        <taxon>Cryptodira</taxon>
        <taxon>Trionychia</taxon>
        <taxon>Trionychidae</taxon>
        <taxon>Pelodiscus</taxon>
    </lineage>
</organism>
<dbReference type="InterPro" id="IPR003598">
    <property type="entry name" value="Ig_sub2"/>
</dbReference>
<evidence type="ECO:0000313" key="12">
    <source>
        <dbReference type="Ensembl" id="ENSPSIP00000018706.1"/>
    </source>
</evidence>
<dbReference type="FunFam" id="2.60.40.10:FF:000088">
    <property type="entry name" value="Butyrophilin subfamily 1 member A1"/>
    <property type="match status" value="1"/>
</dbReference>
<dbReference type="Pfam" id="PF07686">
    <property type="entry name" value="V-set"/>
    <property type="match status" value="1"/>
</dbReference>
<dbReference type="InterPro" id="IPR053896">
    <property type="entry name" value="BTN3A2-like_Ig-C"/>
</dbReference>
<keyword evidence="3 10" id="KW-0732">Signal</keyword>
<protein>
    <recommendedName>
        <fullName evidence="11">Ig-like domain-containing protein</fullName>
    </recommendedName>
</protein>
<evidence type="ECO:0000313" key="13">
    <source>
        <dbReference type="Proteomes" id="UP000007267"/>
    </source>
</evidence>
<dbReference type="GO" id="GO:0009897">
    <property type="term" value="C:external side of plasma membrane"/>
    <property type="evidence" value="ECO:0007669"/>
    <property type="project" value="TreeGrafter"/>
</dbReference>
<evidence type="ECO:0000256" key="4">
    <source>
        <dbReference type="ARBA" id="ARBA00022989"/>
    </source>
</evidence>
<dbReference type="GO" id="GO:0050852">
    <property type="term" value="P:T cell receptor signaling pathway"/>
    <property type="evidence" value="ECO:0007669"/>
    <property type="project" value="TreeGrafter"/>
</dbReference>
<evidence type="ECO:0000256" key="9">
    <source>
        <dbReference type="ARBA" id="ARBA00038221"/>
    </source>
</evidence>
<feature type="signal peptide" evidence="10">
    <location>
        <begin position="1"/>
        <end position="22"/>
    </location>
</feature>
<keyword evidence="8" id="KW-0393">Immunoglobulin domain</keyword>
<evidence type="ECO:0000256" key="6">
    <source>
        <dbReference type="ARBA" id="ARBA00023157"/>
    </source>
</evidence>
<dbReference type="Gene3D" id="2.60.40.10">
    <property type="entry name" value="Immunoglobulins"/>
    <property type="match status" value="4"/>
</dbReference>
<dbReference type="InterPro" id="IPR007110">
    <property type="entry name" value="Ig-like_dom"/>
</dbReference>
<name>K7GEJ5_PELSI</name>
<evidence type="ECO:0000259" key="11">
    <source>
        <dbReference type="PROSITE" id="PS50835"/>
    </source>
</evidence>
<evidence type="ECO:0000256" key="3">
    <source>
        <dbReference type="ARBA" id="ARBA00022729"/>
    </source>
</evidence>
<feature type="chain" id="PRO_5003902916" description="Ig-like domain-containing protein" evidence="10">
    <location>
        <begin position="23"/>
        <end position="444"/>
    </location>
</feature>
<dbReference type="InterPro" id="IPR013106">
    <property type="entry name" value="Ig_V-set"/>
</dbReference>
<comment type="similarity">
    <text evidence="9">Belongs to the SKINT family.</text>
</comment>
<dbReference type="eggNOG" id="ENOG502RZKP">
    <property type="taxonomic scope" value="Eukaryota"/>
</dbReference>
<keyword evidence="7" id="KW-0325">Glycoprotein</keyword>